<dbReference type="RefSeq" id="WP_278005334.1">
    <property type="nucleotide sequence ID" value="NZ_JARSBN010000004.1"/>
</dbReference>
<evidence type="ECO:0008006" key="4">
    <source>
        <dbReference type="Google" id="ProtNLM"/>
    </source>
</evidence>
<keyword evidence="3" id="KW-1185">Reference proteome</keyword>
<feature type="transmembrane region" description="Helical" evidence="1">
    <location>
        <begin position="170"/>
        <end position="192"/>
    </location>
</feature>
<reference evidence="2 3" key="1">
    <citation type="submission" date="2023-03" db="EMBL/GenBank/DDBJ databases">
        <title>Strain YYF002 represents a novel species in the genus Winogradskyella isolated from seawater.</title>
        <authorList>
            <person name="Fu Z.-Y."/>
        </authorList>
    </citation>
    <scope>NUCLEOTIDE SEQUENCE [LARGE SCALE GENOMIC DNA]</scope>
    <source>
        <strain evidence="2 3">YYF002</strain>
    </source>
</reference>
<gene>
    <name evidence="2" type="ORF">P7122_08340</name>
</gene>
<protein>
    <recommendedName>
        <fullName evidence="4">Chemotaxis methyl-accepting receptor HlyB-like 4HB MCP domain-containing protein</fullName>
    </recommendedName>
</protein>
<keyword evidence="1" id="KW-1133">Transmembrane helix</keyword>
<evidence type="ECO:0000313" key="2">
    <source>
        <dbReference type="EMBL" id="MDG4715878.1"/>
    </source>
</evidence>
<keyword evidence="1" id="KW-0812">Transmembrane</keyword>
<accession>A0ABT6G1I9</accession>
<sequence length="204" mass="23361">MSAKTSLSNRVNIGFALFIVFLLVFATNRLDQRHFNTVQDTLTTIYSDRVVAQDYVYKMSNVMCKKHLKILDASLVYSQSNLNKEFAALIDVFSTTKFTSRELRTFEELKENFNALLQLESKSTTLIDQDQQVLLIDAIKTDLNNLSLIQVSESKYKVGVAQRSLDTKNLMSTLEIVFLVIIGFTVQFALFYRVKKSMTRGKNQ</sequence>
<evidence type="ECO:0000256" key="1">
    <source>
        <dbReference type="SAM" id="Phobius"/>
    </source>
</evidence>
<comment type="caution">
    <text evidence="2">The sequence shown here is derived from an EMBL/GenBank/DDBJ whole genome shotgun (WGS) entry which is preliminary data.</text>
</comment>
<organism evidence="2 3">
    <name type="scientific">Winogradskyella marincola</name>
    <dbReference type="NCBI Taxonomy" id="3037795"/>
    <lineage>
        <taxon>Bacteria</taxon>
        <taxon>Pseudomonadati</taxon>
        <taxon>Bacteroidota</taxon>
        <taxon>Flavobacteriia</taxon>
        <taxon>Flavobacteriales</taxon>
        <taxon>Flavobacteriaceae</taxon>
        <taxon>Winogradskyella</taxon>
    </lineage>
</organism>
<dbReference type="Proteomes" id="UP001529085">
    <property type="component" value="Unassembled WGS sequence"/>
</dbReference>
<evidence type="ECO:0000313" key="3">
    <source>
        <dbReference type="Proteomes" id="UP001529085"/>
    </source>
</evidence>
<dbReference type="EMBL" id="JARSBN010000004">
    <property type="protein sequence ID" value="MDG4715878.1"/>
    <property type="molecule type" value="Genomic_DNA"/>
</dbReference>
<proteinExistence type="predicted"/>
<name>A0ABT6G1I9_9FLAO</name>
<keyword evidence="1" id="KW-0472">Membrane</keyword>